<comment type="caution">
    <text evidence="1">The sequence shown here is derived from an EMBL/GenBank/DDBJ whole genome shotgun (WGS) entry which is preliminary data.</text>
</comment>
<dbReference type="AlphaFoldDB" id="A0A0G0WMF7"/>
<dbReference type="EMBL" id="LCBQ01000002">
    <property type="protein sequence ID" value="KKS13980.1"/>
    <property type="molecule type" value="Genomic_DNA"/>
</dbReference>
<name>A0A0G0WMF7_9BACT</name>
<protein>
    <submittedName>
        <fullName evidence="1">Uncharacterized protein</fullName>
    </submittedName>
</protein>
<reference evidence="1 2" key="1">
    <citation type="journal article" date="2015" name="Nature">
        <title>rRNA introns, odd ribosomes, and small enigmatic genomes across a large radiation of phyla.</title>
        <authorList>
            <person name="Brown C.T."/>
            <person name="Hug L.A."/>
            <person name="Thomas B.C."/>
            <person name="Sharon I."/>
            <person name="Castelle C.J."/>
            <person name="Singh A."/>
            <person name="Wilkins M.J."/>
            <person name="Williams K.H."/>
            <person name="Banfield J.F."/>
        </authorList>
    </citation>
    <scope>NUCLEOTIDE SEQUENCE [LARGE SCALE GENOMIC DNA]</scope>
</reference>
<evidence type="ECO:0000313" key="1">
    <source>
        <dbReference type="EMBL" id="KKS13980.1"/>
    </source>
</evidence>
<gene>
    <name evidence="1" type="ORF">UU70_C0002G0004</name>
</gene>
<sequence>MFMTEEELIKSSSVIFRDSQLVVSGSKPEASSLAPPFPTEAVFVIVGHELAPIVPPILSPSKQQNRESLIFKPSHGGEETGTPVLLLPSQIFPSTAEGNIVLCKNEGSLSADRGAGSRQGGDPNEIWDALQPGISVPERINAIRTQLIVLDGIFFPHDFLY</sequence>
<evidence type="ECO:0000313" key="2">
    <source>
        <dbReference type="Proteomes" id="UP000034380"/>
    </source>
</evidence>
<proteinExistence type="predicted"/>
<accession>A0A0G0WMF7</accession>
<dbReference type="Proteomes" id="UP000034380">
    <property type="component" value="Unassembled WGS sequence"/>
</dbReference>
<organism evidence="1 2">
    <name type="scientific">Candidatus Yanofskybacteria bacterium GW2011_GWA1_41_6</name>
    <dbReference type="NCBI Taxonomy" id="1619020"/>
    <lineage>
        <taxon>Bacteria</taxon>
        <taxon>Candidatus Yanofskyibacteriota</taxon>
    </lineage>
</organism>